<evidence type="ECO:0000256" key="5">
    <source>
        <dbReference type="ARBA" id="ARBA00023136"/>
    </source>
</evidence>
<evidence type="ECO:0000256" key="1">
    <source>
        <dbReference type="ARBA" id="ARBA00004141"/>
    </source>
</evidence>
<evidence type="ECO:0000313" key="10">
    <source>
        <dbReference type="Proteomes" id="UP000811619"/>
    </source>
</evidence>
<dbReference type="InterPro" id="IPR006634">
    <property type="entry name" value="TLC-dom"/>
</dbReference>
<dbReference type="Pfam" id="PF03798">
    <property type="entry name" value="TRAM_LAG1_CLN8"/>
    <property type="match status" value="1"/>
</dbReference>
<dbReference type="Proteomes" id="UP000811619">
    <property type="component" value="Unassembled WGS sequence"/>
</dbReference>
<comment type="subcellular location">
    <subcellularLocation>
        <location evidence="1">Membrane</location>
        <topology evidence="1">Multi-pass membrane protein</topology>
    </subcellularLocation>
</comment>
<dbReference type="PROSITE" id="PS50922">
    <property type="entry name" value="TLC"/>
    <property type="match status" value="1"/>
</dbReference>
<evidence type="ECO:0000256" key="7">
    <source>
        <dbReference type="SAM" id="Phobius"/>
    </source>
</evidence>
<evidence type="ECO:0000259" key="8">
    <source>
        <dbReference type="PROSITE" id="PS50922"/>
    </source>
</evidence>
<feature type="transmembrane region" description="Helical" evidence="7">
    <location>
        <begin position="301"/>
        <end position="324"/>
    </location>
</feature>
<evidence type="ECO:0000256" key="6">
    <source>
        <dbReference type="PROSITE-ProRule" id="PRU00205"/>
    </source>
</evidence>
<name>A0A8K0NET3_9HYPO</name>
<sequence>MAHQAYSRRRRADALPLNLARWLFENQITRRYTSKLLTLSYYNNDTGKYAIGYDDFYLMALCVVVLTGLRASVMHYVLAPCASRWGVSSKKDATRFAEQGWMVIYYNICWSLGMYLYSSSKYFLRMEELWTDWPEREIGGLMKFYFIGQWSFWMQQILIINMEERRKDHWPMLIHHFVTIFLLAGSYAYHLTRVANLILILMDVIDLFLPLAKCLKYLGFTTICDVLFFGFLVSWVMARHVLYVLTCWSVYFDFFRVTPPGCYYGSAKKLQGPIPLPTHGWSHLWEPFRNPAGIICASHNIMYTFLSLLLFLQVLMLTWFAVIVKVVIRMLSGKSAEDLRSNSEGVETEQEQGDEDRVPRPLCLEKECKSEMMDWNARERRVDTINVNNDAGGSTSVSCPTFRNRKELLNRIGCEKQID</sequence>
<proteinExistence type="inferred from homology"/>
<feature type="domain" description="TLC" evidence="8">
    <location>
        <begin position="94"/>
        <end position="332"/>
    </location>
</feature>
<dbReference type="GO" id="GO:0046513">
    <property type="term" value="P:ceramide biosynthetic process"/>
    <property type="evidence" value="ECO:0007669"/>
    <property type="project" value="InterPro"/>
</dbReference>
<dbReference type="PANTHER" id="PTHR12560">
    <property type="entry name" value="LONGEVITY ASSURANCE FACTOR 1 LAG1"/>
    <property type="match status" value="1"/>
</dbReference>
<organism evidence="9 10">
    <name type="scientific">Claviceps africana</name>
    <dbReference type="NCBI Taxonomy" id="83212"/>
    <lineage>
        <taxon>Eukaryota</taxon>
        <taxon>Fungi</taxon>
        <taxon>Dikarya</taxon>
        <taxon>Ascomycota</taxon>
        <taxon>Pezizomycotina</taxon>
        <taxon>Sordariomycetes</taxon>
        <taxon>Hypocreomycetidae</taxon>
        <taxon>Hypocreales</taxon>
        <taxon>Clavicipitaceae</taxon>
        <taxon>Claviceps</taxon>
    </lineage>
</organism>
<protein>
    <recommendedName>
        <fullName evidence="8">TLC domain-containing protein</fullName>
    </recommendedName>
</protein>
<feature type="transmembrane region" description="Helical" evidence="7">
    <location>
        <begin position="138"/>
        <end position="160"/>
    </location>
</feature>
<dbReference type="SMART" id="SM00724">
    <property type="entry name" value="TLC"/>
    <property type="match status" value="1"/>
</dbReference>
<evidence type="ECO:0000256" key="2">
    <source>
        <dbReference type="ARBA" id="ARBA00009808"/>
    </source>
</evidence>
<evidence type="ECO:0000256" key="3">
    <source>
        <dbReference type="ARBA" id="ARBA00022692"/>
    </source>
</evidence>
<feature type="transmembrane region" description="Helical" evidence="7">
    <location>
        <begin position="100"/>
        <end position="118"/>
    </location>
</feature>
<evidence type="ECO:0000256" key="4">
    <source>
        <dbReference type="ARBA" id="ARBA00022989"/>
    </source>
</evidence>
<dbReference type="EMBL" id="SRPY01000742">
    <property type="protein sequence ID" value="KAG5918387.1"/>
    <property type="molecule type" value="Genomic_DNA"/>
</dbReference>
<dbReference type="InterPro" id="IPR016439">
    <property type="entry name" value="Lag1/Lac1-like"/>
</dbReference>
<comment type="caution">
    <text evidence="9">The sequence shown here is derived from an EMBL/GenBank/DDBJ whole genome shotgun (WGS) entry which is preliminary data.</text>
</comment>
<comment type="similarity">
    <text evidence="2">Belongs to the sphingosine N-acyltransferase family.</text>
</comment>
<dbReference type="OrthoDB" id="537032at2759"/>
<keyword evidence="4 7" id="KW-1133">Transmembrane helix</keyword>
<keyword evidence="5 6" id="KW-0472">Membrane</keyword>
<dbReference type="GO" id="GO:0016020">
    <property type="term" value="C:membrane"/>
    <property type="evidence" value="ECO:0007669"/>
    <property type="project" value="UniProtKB-SubCell"/>
</dbReference>
<keyword evidence="3 6" id="KW-0812">Transmembrane</keyword>
<keyword evidence="10" id="KW-1185">Reference proteome</keyword>
<dbReference type="PANTHER" id="PTHR12560:SF0">
    <property type="entry name" value="LD18904P"/>
    <property type="match status" value="1"/>
</dbReference>
<gene>
    <name evidence="9" type="ORF">E4U42_006871</name>
</gene>
<accession>A0A8K0NET3</accession>
<dbReference type="AlphaFoldDB" id="A0A8K0NET3"/>
<dbReference type="GO" id="GO:0050291">
    <property type="term" value="F:sphingosine N-acyltransferase activity"/>
    <property type="evidence" value="ECO:0007669"/>
    <property type="project" value="InterPro"/>
</dbReference>
<reference evidence="9" key="1">
    <citation type="journal article" date="2020" name="bioRxiv">
        <title>Whole genome comparisons of ergot fungi reveals the divergence and evolution of species within the genus Claviceps are the result of varying mechanisms driving genome evolution and host range expansion.</title>
        <authorList>
            <person name="Wyka S.A."/>
            <person name="Mondo S.J."/>
            <person name="Liu M."/>
            <person name="Dettman J."/>
            <person name="Nalam V."/>
            <person name="Broders K.D."/>
        </authorList>
    </citation>
    <scope>NUCLEOTIDE SEQUENCE</scope>
    <source>
        <strain evidence="9">CCC 489</strain>
    </source>
</reference>
<evidence type="ECO:0000313" key="9">
    <source>
        <dbReference type="EMBL" id="KAG5918387.1"/>
    </source>
</evidence>
<feature type="transmembrane region" description="Helical" evidence="7">
    <location>
        <begin position="56"/>
        <end position="79"/>
    </location>
</feature>